<evidence type="ECO:0000256" key="2">
    <source>
        <dbReference type="ARBA" id="ARBA00022771"/>
    </source>
</evidence>
<evidence type="ECO:0000259" key="6">
    <source>
        <dbReference type="PROSITE" id="PS50199"/>
    </source>
</evidence>
<reference evidence="8 9" key="1">
    <citation type="journal article" date="2023" name="Commun. Biol.">
        <title>Genome analysis of Parmales, the sister group of diatoms, reveals the evolutionary specialization of diatoms from phago-mixotrophs to photoautotrophs.</title>
        <authorList>
            <person name="Ban H."/>
            <person name="Sato S."/>
            <person name="Yoshikawa S."/>
            <person name="Yamada K."/>
            <person name="Nakamura Y."/>
            <person name="Ichinomiya M."/>
            <person name="Sato N."/>
            <person name="Blanc-Mathieu R."/>
            <person name="Endo H."/>
            <person name="Kuwata A."/>
            <person name="Ogata H."/>
        </authorList>
    </citation>
    <scope>NUCLEOTIDE SEQUENCE [LARGE SCALE GENOMIC DNA]</scope>
</reference>
<gene>
    <name evidence="8" type="ORF">TeGR_g12136</name>
</gene>
<feature type="region of interest" description="Disordered" evidence="5">
    <location>
        <begin position="253"/>
        <end position="320"/>
    </location>
</feature>
<dbReference type="InterPro" id="IPR053000">
    <property type="entry name" value="WSS1-like_metalloprotease"/>
</dbReference>
<evidence type="ECO:0000259" key="7">
    <source>
        <dbReference type="PROSITE" id="PS51397"/>
    </source>
</evidence>
<keyword evidence="9" id="KW-1185">Reference proteome</keyword>
<comment type="caution">
    <text evidence="8">The sequence shown here is derived from an EMBL/GenBank/DDBJ whole genome shotgun (WGS) entry which is preliminary data.</text>
</comment>
<dbReference type="Gene3D" id="2.30.30.380">
    <property type="entry name" value="Zn-finger domain of Sec23/24"/>
    <property type="match status" value="1"/>
</dbReference>
<feature type="compositionally biased region" description="Basic and acidic residues" evidence="5">
    <location>
        <begin position="361"/>
        <end position="377"/>
    </location>
</feature>
<protein>
    <recommendedName>
        <fullName evidence="10">WLM domain-containing protein</fullName>
    </recommendedName>
</protein>
<dbReference type="EMBL" id="BRYB01002469">
    <property type="protein sequence ID" value="GMI20033.1"/>
    <property type="molecule type" value="Genomic_DNA"/>
</dbReference>
<dbReference type="PROSITE" id="PS01358">
    <property type="entry name" value="ZF_RANBP2_1"/>
    <property type="match status" value="1"/>
</dbReference>
<feature type="compositionally biased region" description="Low complexity" evidence="5">
    <location>
        <begin position="295"/>
        <end position="304"/>
    </location>
</feature>
<name>A0ABQ6M5Q4_9STRA</name>
<keyword evidence="3" id="KW-0862">Zinc</keyword>
<evidence type="ECO:0000313" key="8">
    <source>
        <dbReference type="EMBL" id="GMI20033.1"/>
    </source>
</evidence>
<sequence>MSDPSLTRILKIAHLPSLPAAAAASALLERLSSDFSPFLLARGFTVDRLAEMCCCASLRGGNAMGENRGVLGYCVPAGDGRRSRGIYIRLRRPGAHDFYDYEGHLVKTMAHEITHIVHGKHSAEFYRYLDELMDAYDDYKRTGVVRGLDKFAYAGSGKSLGGSAAAAAAPSRSAIAAATEKRMRNSRLMGSGTASSRAAAVSTEGLSKKEVVARAAERRLSDMQWCGECIEVDEDSGGEVEVVEKKKEARTVVDLTEDTDDDASPAKPAHRPKKRSAAAGTSSKKTAKPRPPPSATTSSSSSSKPKPKPKSPPPPWSCSSCTLVNPGTALACGACGTPVVSDEVSITLAARAQEKVTAAELRGEEAKRKKEEEREGSLRQFGGFDIYGKQRNGTGSMGHIT</sequence>
<dbReference type="PROSITE" id="PS51397">
    <property type="entry name" value="WLM"/>
    <property type="match status" value="1"/>
</dbReference>
<evidence type="ECO:0000256" key="3">
    <source>
        <dbReference type="ARBA" id="ARBA00022833"/>
    </source>
</evidence>
<feature type="domain" description="RanBP2-type" evidence="6">
    <location>
        <begin position="310"/>
        <end position="341"/>
    </location>
</feature>
<dbReference type="InterPro" id="IPR036443">
    <property type="entry name" value="Znf_RanBP2_sf"/>
</dbReference>
<dbReference type="InterPro" id="IPR013536">
    <property type="entry name" value="WLM_dom"/>
</dbReference>
<dbReference type="SUPFAM" id="SSF90209">
    <property type="entry name" value="Ran binding protein zinc finger-like"/>
    <property type="match status" value="1"/>
</dbReference>
<keyword evidence="2 4" id="KW-0863">Zinc-finger</keyword>
<evidence type="ECO:0000313" key="9">
    <source>
        <dbReference type="Proteomes" id="UP001165060"/>
    </source>
</evidence>
<feature type="domain" description="WLM" evidence="7">
    <location>
        <begin position="1"/>
        <end position="184"/>
    </location>
</feature>
<dbReference type="Pfam" id="PF08325">
    <property type="entry name" value="WLM"/>
    <property type="match status" value="1"/>
</dbReference>
<evidence type="ECO:0008006" key="10">
    <source>
        <dbReference type="Google" id="ProtNLM"/>
    </source>
</evidence>
<dbReference type="Proteomes" id="UP001165060">
    <property type="component" value="Unassembled WGS sequence"/>
</dbReference>
<dbReference type="SMART" id="SM00547">
    <property type="entry name" value="ZnF_RBZ"/>
    <property type="match status" value="1"/>
</dbReference>
<evidence type="ECO:0000256" key="4">
    <source>
        <dbReference type="PROSITE-ProRule" id="PRU00322"/>
    </source>
</evidence>
<accession>A0ABQ6M5Q4</accession>
<evidence type="ECO:0000256" key="1">
    <source>
        <dbReference type="ARBA" id="ARBA00022723"/>
    </source>
</evidence>
<dbReference type="PROSITE" id="PS50199">
    <property type="entry name" value="ZF_RANBP2_2"/>
    <property type="match status" value="1"/>
</dbReference>
<evidence type="ECO:0000256" key="5">
    <source>
        <dbReference type="SAM" id="MobiDB-lite"/>
    </source>
</evidence>
<dbReference type="PANTHER" id="PTHR46622:SF1">
    <property type="entry name" value="DNA-DEPENDENT METALLOPROTEASE WSS1"/>
    <property type="match status" value="1"/>
</dbReference>
<dbReference type="InterPro" id="IPR001876">
    <property type="entry name" value="Znf_RanBP2"/>
</dbReference>
<dbReference type="PANTHER" id="PTHR46622">
    <property type="entry name" value="DNA-DEPENDENT METALLOPROTEASE WSS1"/>
    <property type="match status" value="1"/>
</dbReference>
<keyword evidence="1" id="KW-0479">Metal-binding</keyword>
<feature type="region of interest" description="Disordered" evidence="5">
    <location>
        <begin position="359"/>
        <end position="401"/>
    </location>
</feature>
<proteinExistence type="predicted"/>
<organism evidence="8 9">
    <name type="scientific">Tetraparma gracilis</name>
    <dbReference type="NCBI Taxonomy" id="2962635"/>
    <lineage>
        <taxon>Eukaryota</taxon>
        <taxon>Sar</taxon>
        <taxon>Stramenopiles</taxon>
        <taxon>Ochrophyta</taxon>
        <taxon>Bolidophyceae</taxon>
        <taxon>Parmales</taxon>
        <taxon>Triparmaceae</taxon>
        <taxon>Tetraparma</taxon>
    </lineage>
</organism>
<dbReference type="Pfam" id="PF00641">
    <property type="entry name" value="Zn_ribbon_RanBP"/>
    <property type="match status" value="1"/>
</dbReference>